<dbReference type="SUPFAM" id="SSF53474">
    <property type="entry name" value="alpha/beta-Hydrolases"/>
    <property type="match status" value="1"/>
</dbReference>
<dbReference type="Pfam" id="PF00561">
    <property type="entry name" value="Abhydrolase_1"/>
    <property type="match status" value="1"/>
</dbReference>
<dbReference type="EMBL" id="FAUH01000006">
    <property type="protein sequence ID" value="CUU65746.1"/>
    <property type="molecule type" value="Genomic_DNA"/>
</dbReference>
<dbReference type="GO" id="GO:0016787">
    <property type="term" value="F:hydrolase activity"/>
    <property type="evidence" value="ECO:0007669"/>
    <property type="project" value="UniProtKB-KW"/>
</dbReference>
<keyword evidence="5" id="KW-1185">Reference proteome</keyword>
<keyword evidence="4" id="KW-0378">Hydrolase</keyword>
<name>A0A0X2NJT7_9CORY</name>
<dbReference type="PANTHER" id="PTHR37946">
    <property type="entry name" value="SLL1969 PROTEIN"/>
    <property type="match status" value="1"/>
</dbReference>
<evidence type="ECO:0000313" key="4">
    <source>
        <dbReference type="EMBL" id="CUU65746.1"/>
    </source>
</evidence>
<accession>A0A0X2NJT7</accession>
<organism evidence="4 5">
    <name type="scientific">Corynebacterium variabile</name>
    <dbReference type="NCBI Taxonomy" id="1727"/>
    <lineage>
        <taxon>Bacteria</taxon>
        <taxon>Bacillati</taxon>
        <taxon>Actinomycetota</taxon>
        <taxon>Actinomycetes</taxon>
        <taxon>Mycobacteriales</taxon>
        <taxon>Corynebacteriaceae</taxon>
        <taxon>Corynebacterium</taxon>
    </lineage>
</organism>
<evidence type="ECO:0000256" key="1">
    <source>
        <dbReference type="SAM" id="MobiDB-lite"/>
    </source>
</evidence>
<feature type="domain" description="AB hydrolase-1" evidence="3">
    <location>
        <begin position="96"/>
        <end position="213"/>
    </location>
</feature>
<keyword evidence="2" id="KW-0732">Signal</keyword>
<feature type="region of interest" description="Disordered" evidence="1">
    <location>
        <begin position="37"/>
        <end position="83"/>
    </location>
</feature>
<evidence type="ECO:0000313" key="5">
    <source>
        <dbReference type="Proteomes" id="UP000182498"/>
    </source>
</evidence>
<feature type="signal peptide" evidence="2">
    <location>
        <begin position="1"/>
        <end position="28"/>
    </location>
</feature>
<sequence length="347" mass="36177">MFTRKTSAVAGGLLASLGLLFAAPRAVAAPAVPEMPEMPAPPEYPEVPHPHETTNGNGPGAVDFRDASAQARDSPRMAPPGADDWDCVSTAEHPEPVVLVHGTWGNTYSAWSGLAPQLKEDGYCVFAPNLGEADITTRGGVQSLGPGVFATKDIALTAGDLADYVDAVLQATGTSQVDMVGHSQGGLLARQYLKFNGGAEKVGRLVTLGATNHGTTLNGLGTLDRTIGDLGLDLDPALDYVIGEAGIQQVYDSPLLTELNADGDTVPGVNYTAIGSRYDTTTTPYESTFLTAGPGATVENIVLQDGCERDMSGHDMTYSPRVIDLVRNALSPGSVEQVRCEPVAPST</sequence>
<dbReference type="OrthoDB" id="8871309at2"/>
<dbReference type="Proteomes" id="UP000182498">
    <property type="component" value="Unassembled WGS sequence"/>
</dbReference>
<feature type="chain" id="PRO_5007036533" evidence="2">
    <location>
        <begin position="29"/>
        <end position="347"/>
    </location>
</feature>
<protein>
    <submittedName>
        <fullName evidence="4">Alpha/beta hydrolase family</fullName>
    </submittedName>
</protein>
<dbReference type="PANTHER" id="PTHR37946:SF1">
    <property type="entry name" value="SLL1969 PROTEIN"/>
    <property type="match status" value="1"/>
</dbReference>
<dbReference type="InterPro" id="IPR000073">
    <property type="entry name" value="AB_hydrolase_1"/>
</dbReference>
<evidence type="ECO:0000256" key="2">
    <source>
        <dbReference type="SAM" id="SignalP"/>
    </source>
</evidence>
<dbReference type="InterPro" id="IPR029058">
    <property type="entry name" value="AB_hydrolase_fold"/>
</dbReference>
<dbReference type="AlphaFoldDB" id="A0A0X2NJT7"/>
<reference evidence="5" key="1">
    <citation type="submission" date="2015-11" db="EMBL/GenBank/DDBJ databases">
        <authorList>
            <person name="Dugat-Bony E."/>
        </authorList>
    </citation>
    <scope>NUCLEOTIDE SEQUENCE [LARGE SCALE GENOMIC DNA]</scope>
    <source>
        <strain evidence="5">Mu292</strain>
    </source>
</reference>
<evidence type="ECO:0000259" key="3">
    <source>
        <dbReference type="Pfam" id="PF00561"/>
    </source>
</evidence>
<gene>
    <name evidence="4" type="ORF">CVAR292_01078</name>
</gene>
<proteinExistence type="predicted"/>
<dbReference type="Gene3D" id="3.40.50.1820">
    <property type="entry name" value="alpha/beta hydrolase"/>
    <property type="match status" value="1"/>
</dbReference>